<reference evidence="9" key="2">
    <citation type="journal article" date="2023" name="IMA Fungus">
        <title>Comparative genomic study of the Penicillium genus elucidates a diverse pangenome and 15 lateral gene transfer events.</title>
        <authorList>
            <person name="Petersen C."/>
            <person name="Sorensen T."/>
            <person name="Nielsen M.R."/>
            <person name="Sondergaard T.E."/>
            <person name="Sorensen J.L."/>
            <person name="Fitzpatrick D.A."/>
            <person name="Frisvad J.C."/>
            <person name="Nielsen K.L."/>
        </authorList>
    </citation>
    <scope>NUCLEOTIDE SEQUENCE</scope>
    <source>
        <strain evidence="9">IBT 26290</strain>
    </source>
</reference>
<dbReference type="PANTHER" id="PTHR24305:SF237">
    <property type="entry name" value="CYTOCHROME P450 MONOOXYGENASE ATNE-RELATED"/>
    <property type="match status" value="1"/>
</dbReference>
<dbReference type="GO" id="GO:0016705">
    <property type="term" value="F:oxidoreductase activity, acting on paired donors, with incorporation or reduction of molecular oxygen"/>
    <property type="evidence" value="ECO:0007669"/>
    <property type="project" value="InterPro"/>
</dbReference>
<feature type="non-terminal residue" evidence="9">
    <location>
        <position position="1"/>
    </location>
</feature>
<gene>
    <name evidence="9" type="ORF">N7482_001583</name>
</gene>
<protein>
    <recommendedName>
        <fullName evidence="11">Benzoate 4-monooxygenase cytochrome P450</fullName>
    </recommendedName>
</protein>
<dbReference type="PRINTS" id="PR00463">
    <property type="entry name" value="EP450I"/>
</dbReference>
<comment type="cofactor">
    <cofactor evidence="1 8">
        <name>heme</name>
        <dbReference type="ChEBI" id="CHEBI:30413"/>
    </cofactor>
</comment>
<sequence length="465" mass="52354">MGANLLCGGILQLQKLRFGKLVAVAIYRLTLHPLARYPGPLLWKLSVWPTVFLCRSGKRHLQIFAAHKKYGSVVRIGPNMLSFDSSSSVSAIYGPRHGNMVKSDFHLTLDATISTPSLFAIVDKEKHAFRRRVIMQAFTENAMLDASEFYIEHTKVLVKELQRKVQDGWAKANIGEYAVWWTLDVMGALSLGKTFNCLTESTYRHGIPMMRNGIRYTYWAGHLPFRKAIDYMLASPILSRFGGQSALDNQNYFDFCELAIQERIQDETDAIAAGVKIEERRKDYIHHLLKAVDPETGNQLSYNELKSDASLLLAAGSDTMSNTIAAFMFYMARHQRCRDLVTTEIREKFADPAEIRYGPVLSSCTYLDACINEVMRIAVPAAVSPSERVTTGEGIVVDGNYFPAGITMGTSFYALNLNEAVHRDAFKFWPERWLVDETGKAGTSKEEVQKTNQAFFPFSAGHRRC</sequence>
<organism evidence="9 10">
    <name type="scientific">Penicillium canariense</name>
    <dbReference type="NCBI Taxonomy" id="189055"/>
    <lineage>
        <taxon>Eukaryota</taxon>
        <taxon>Fungi</taxon>
        <taxon>Dikarya</taxon>
        <taxon>Ascomycota</taxon>
        <taxon>Pezizomycotina</taxon>
        <taxon>Eurotiomycetes</taxon>
        <taxon>Eurotiomycetidae</taxon>
        <taxon>Eurotiales</taxon>
        <taxon>Aspergillaceae</taxon>
        <taxon>Penicillium</taxon>
    </lineage>
</organism>
<dbReference type="GO" id="GO:0004497">
    <property type="term" value="F:monooxygenase activity"/>
    <property type="evidence" value="ECO:0007669"/>
    <property type="project" value="UniProtKB-KW"/>
</dbReference>
<evidence type="ECO:0008006" key="11">
    <source>
        <dbReference type="Google" id="ProtNLM"/>
    </source>
</evidence>
<evidence type="ECO:0000313" key="9">
    <source>
        <dbReference type="EMBL" id="KAJ5175706.1"/>
    </source>
</evidence>
<evidence type="ECO:0000256" key="7">
    <source>
        <dbReference type="ARBA" id="ARBA00023033"/>
    </source>
</evidence>
<dbReference type="Proteomes" id="UP001149163">
    <property type="component" value="Unassembled WGS sequence"/>
</dbReference>
<keyword evidence="3 8" id="KW-0349">Heme</keyword>
<comment type="similarity">
    <text evidence="2">Belongs to the cytochrome P450 family.</text>
</comment>
<dbReference type="InterPro" id="IPR002401">
    <property type="entry name" value="Cyt_P450_E_grp-I"/>
</dbReference>
<dbReference type="OrthoDB" id="1470350at2759"/>
<dbReference type="PANTHER" id="PTHR24305">
    <property type="entry name" value="CYTOCHROME P450"/>
    <property type="match status" value="1"/>
</dbReference>
<evidence type="ECO:0000256" key="1">
    <source>
        <dbReference type="ARBA" id="ARBA00001971"/>
    </source>
</evidence>
<dbReference type="Gene3D" id="1.10.630.10">
    <property type="entry name" value="Cytochrome P450"/>
    <property type="match status" value="1"/>
</dbReference>
<dbReference type="PRINTS" id="PR00385">
    <property type="entry name" value="P450"/>
</dbReference>
<keyword evidence="4 8" id="KW-0479">Metal-binding</keyword>
<evidence type="ECO:0000313" key="10">
    <source>
        <dbReference type="Proteomes" id="UP001149163"/>
    </source>
</evidence>
<evidence type="ECO:0000256" key="8">
    <source>
        <dbReference type="PIRSR" id="PIRSR602401-1"/>
    </source>
</evidence>
<feature type="binding site" description="axial binding residue" evidence="8">
    <location>
        <position position="465"/>
    </location>
    <ligand>
        <name>heme</name>
        <dbReference type="ChEBI" id="CHEBI:30413"/>
    </ligand>
    <ligandPart>
        <name>Fe</name>
        <dbReference type="ChEBI" id="CHEBI:18248"/>
    </ligandPart>
</feature>
<evidence type="ECO:0000256" key="3">
    <source>
        <dbReference type="ARBA" id="ARBA00022617"/>
    </source>
</evidence>
<reference evidence="9" key="1">
    <citation type="submission" date="2022-11" db="EMBL/GenBank/DDBJ databases">
        <authorList>
            <person name="Petersen C."/>
        </authorList>
    </citation>
    <scope>NUCLEOTIDE SEQUENCE</scope>
    <source>
        <strain evidence="9">IBT 26290</strain>
    </source>
</reference>
<evidence type="ECO:0000256" key="2">
    <source>
        <dbReference type="ARBA" id="ARBA00010617"/>
    </source>
</evidence>
<dbReference type="GO" id="GO:0020037">
    <property type="term" value="F:heme binding"/>
    <property type="evidence" value="ECO:0007669"/>
    <property type="project" value="InterPro"/>
</dbReference>
<comment type="caution">
    <text evidence="9">The sequence shown here is derived from an EMBL/GenBank/DDBJ whole genome shotgun (WGS) entry which is preliminary data.</text>
</comment>
<keyword evidence="5" id="KW-0560">Oxidoreductase</keyword>
<evidence type="ECO:0000256" key="5">
    <source>
        <dbReference type="ARBA" id="ARBA00023002"/>
    </source>
</evidence>
<evidence type="ECO:0000256" key="4">
    <source>
        <dbReference type="ARBA" id="ARBA00022723"/>
    </source>
</evidence>
<evidence type="ECO:0000256" key="6">
    <source>
        <dbReference type="ARBA" id="ARBA00023004"/>
    </source>
</evidence>
<dbReference type="AlphaFoldDB" id="A0A9W9IK00"/>
<dbReference type="GeneID" id="81422884"/>
<keyword evidence="7" id="KW-0503">Monooxygenase</keyword>
<dbReference type="RefSeq" id="XP_056547314.1">
    <property type="nucleotide sequence ID" value="XM_056683708.1"/>
</dbReference>
<dbReference type="GO" id="GO:0005506">
    <property type="term" value="F:iron ion binding"/>
    <property type="evidence" value="ECO:0007669"/>
    <property type="project" value="InterPro"/>
</dbReference>
<dbReference type="InterPro" id="IPR050121">
    <property type="entry name" value="Cytochrome_P450_monoxygenase"/>
</dbReference>
<dbReference type="SUPFAM" id="SSF48264">
    <property type="entry name" value="Cytochrome P450"/>
    <property type="match status" value="1"/>
</dbReference>
<keyword evidence="6 8" id="KW-0408">Iron</keyword>
<keyword evidence="10" id="KW-1185">Reference proteome</keyword>
<dbReference type="EMBL" id="JAPQKN010000001">
    <property type="protein sequence ID" value="KAJ5175706.1"/>
    <property type="molecule type" value="Genomic_DNA"/>
</dbReference>
<dbReference type="GO" id="GO:0043386">
    <property type="term" value="P:mycotoxin biosynthetic process"/>
    <property type="evidence" value="ECO:0007669"/>
    <property type="project" value="UniProtKB-ARBA"/>
</dbReference>
<dbReference type="InterPro" id="IPR001128">
    <property type="entry name" value="Cyt_P450"/>
</dbReference>
<proteinExistence type="inferred from homology"/>
<dbReference type="Pfam" id="PF00067">
    <property type="entry name" value="p450"/>
    <property type="match status" value="1"/>
</dbReference>
<name>A0A9W9IK00_9EURO</name>
<accession>A0A9W9IK00</accession>
<dbReference type="InterPro" id="IPR036396">
    <property type="entry name" value="Cyt_P450_sf"/>
</dbReference>